<dbReference type="EMBL" id="SMFT01000001">
    <property type="protein sequence ID" value="TCK01795.1"/>
    <property type="molecule type" value="Genomic_DNA"/>
</dbReference>
<evidence type="ECO:0000313" key="2">
    <source>
        <dbReference type="Proteomes" id="UP000294702"/>
    </source>
</evidence>
<dbReference type="Pfam" id="PF10071">
    <property type="entry name" value="DUF2310"/>
    <property type="match status" value="1"/>
</dbReference>
<dbReference type="OrthoDB" id="5589102at2"/>
<dbReference type="InterPro" id="IPR016908">
    <property type="entry name" value="UCP029037"/>
</dbReference>
<dbReference type="AlphaFoldDB" id="A0A4R1G5P4"/>
<dbReference type="RefSeq" id="WP_132688541.1">
    <property type="nucleotide sequence ID" value="NZ_SMFT01000001.1"/>
</dbReference>
<gene>
    <name evidence="1" type="ORF">EV694_0427</name>
</gene>
<organism evidence="1 2">
    <name type="scientific">Volucribacter psittacicida</name>
    <dbReference type="NCBI Taxonomy" id="203482"/>
    <lineage>
        <taxon>Bacteria</taxon>
        <taxon>Pseudomonadati</taxon>
        <taxon>Pseudomonadota</taxon>
        <taxon>Gammaproteobacteria</taxon>
        <taxon>Pasteurellales</taxon>
        <taxon>Pasteurellaceae</taxon>
        <taxon>Volucribacter</taxon>
    </lineage>
</organism>
<keyword evidence="2" id="KW-1185">Reference proteome</keyword>
<comment type="caution">
    <text evidence="1">The sequence shown here is derived from an EMBL/GenBank/DDBJ whole genome shotgun (WGS) entry which is preliminary data.</text>
</comment>
<protein>
    <submittedName>
        <fullName evidence="1">Putative nucleic acid-binding Zn ribbon protein</fullName>
    </submittedName>
</protein>
<dbReference type="Proteomes" id="UP000294702">
    <property type="component" value="Unassembled WGS sequence"/>
</dbReference>
<sequence length="266" mass="30756">MYVTDVFFAYQGKAPLSSPQHYAVNQVIEQWRYNGQIIGREIPLFYAEQENQLGIGLRVICPEQSSLLTENNNQLVNQALAQAEQKGLQLDSLQIVADDLNADQSCFHATPSWQMLYTTYLHTCSPLHSGDNFLPIPLYKQFKNQPHLSMDIIKWQENWQACDQLQMNGAVLEAQALEQLCQLDSPLAKHGYALAQQIEQLTHIPTYYYLYRVGGQDLASEQQRCCPKCQQSWRLESPLFEEFYFKCDTCRLISNLSWNYSHFNLE</sequence>
<proteinExistence type="predicted"/>
<accession>A0A4R1G5P4</accession>
<evidence type="ECO:0000313" key="1">
    <source>
        <dbReference type="EMBL" id="TCK01795.1"/>
    </source>
</evidence>
<dbReference type="PIRSF" id="PIRSF029037">
    <property type="entry name" value="UCP029037_Zn_ribbon"/>
    <property type="match status" value="1"/>
</dbReference>
<name>A0A4R1G5P4_9PAST</name>
<reference evidence="1 2" key="1">
    <citation type="submission" date="2019-03" db="EMBL/GenBank/DDBJ databases">
        <title>Genomic Encyclopedia of Type Strains, Phase IV (KMG-IV): sequencing the most valuable type-strain genomes for metagenomic binning, comparative biology and taxonomic classification.</title>
        <authorList>
            <person name="Goeker M."/>
        </authorList>
    </citation>
    <scope>NUCLEOTIDE SEQUENCE [LARGE SCALE GENOMIC DNA]</scope>
    <source>
        <strain evidence="1 2">DSM 15534</strain>
    </source>
</reference>